<protein>
    <submittedName>
        <fullName evidence="2">Uncharacterized protein</fullName>
    </submittedName>
</protein>
<dbReference type="AlphaFoldDB" id="A9V3H6"/>
<keyword evidence="3" id="KW-1185">Reference proteome</keyword>
<evidence type="ECO:0000313" key="2">
    <source>
        <dbReference type="EMBL" id="EDQ87815.1"/>
    </source>
</evidence>
<feature type="region of interest" description="Disordered" evidence="1">
    <location>
        <begin position="49"/>
        <end position="79"/>
    </location>
</feature>
<dbReference type="KEGG" id="mbr:MONBRDRAFT_26979"/>
<gene>
    <name evidence="2" type="ORF">MONBRDRAFT_26979</name>
</gene>
<feature type="region of interest" description="Disordered" evidence="1">
    <location>
        <begin position="577"/>
        <end position="596"/>
    </location>
</feature>
<dbReference type="Proteomes" id="UP000001357">
    <property type="component" value="Unassembled WGS sequence"/>
</dbReference>
<evidence type="ECO:0000313" key="3">
    <source>
        <dbReference type="Proteomes" id="UP000001357"/>
    </source>
</evidence>
<organism evidence="2 3">
    <name type="scientific">Monosiga brevicollis</name>
    <name type="common">Choanoflagellate</name>
    <dbReference type="NCBI Taxonomy" id="81824"/>
    <lineage>
        <taxon>Eukaryota</taxon>
        <taxon>Choanoflagellata</taxon>
        <taxon>Craspedida</taxon>
        <taxon>Salpingoecidae</taxon>
        <taxon>Monosiga</taxon>
    </lineage>
</organism>
<accession>A9V3H6</accession>
<dbReference type="RefSeq" id="XP_001747348.1">
    <property type="nucleotide sequence ID" value="XM_001747296.1"/>
</dbReference>
<dbReference type="GeneID" id="5892696"/>
<name>A9V3H6_MONBE</name>
<feature type="region of interest" description="Disordered" evidence="1">
    <location>
        <begin position="377"/>
        <end position="416"/>
    </location>
</feature>
<feature type="compositionally biased region" description="Low complexity" evidence="1">
    <location>
        <begin position="387"/>
        <end position="416"/>
    </location>
</feature>
<dbReference type="EMBL" id="CH991557">
    <property type="protein sequence ID" value="EDQ87815.1"/>
    <property type="molecule type" value="Genomic_DNA"/>
</dbReference>
<proteinExistence type="predicted"/>
<evidence type="ECO:0000256" key="1">
    <source>
        <dbReference type="SAM" id="MobiDB-lite"/>
    </source>
</evidence>
<dbReference type="InParanoid" id="A9V3H6"/>
<reference evidence="2 3" key="1">
    <citation type="journal article" date="2008" name="Nature">
        <title>The genome of the choanoflagellate Monosiga brevicollis and the origin of metazoans.</title>
        <authorList>
            <consortium name="JGI Sequencing"/>
            <person name="King N."/>
            <person name="Westbrook M.J."/>
            <person name="Young S.L."/>
            <person name="Kuo A."/>
            <person name="Abedin M."/>
            <person name="Chapman J."/>
            <person name="Fairclough S."/>
            <person name="Hellsten U."/>
            <person name="Isogai Y."/>
            <person name="Letunic I."/>
            <person name="Marr M."/>
            <person name="Pincus D."/>
            <person name="Putnam N."/>
            <person name="Rokas A."/>
            <person name="Wright K.J."/>
            <person name="Zuzow R."/>
            <person name="Dirks W."/>
            <person name="Good M."/>
            <person name="Goodstein D."/>
            <person name="Lemons D."/>
            <person name="Li W."/>
            <person name="Lyons J.B."/>
            <person name="Morris A."/>
            <person name="Nichols S."/>
            <person name="Richter D.J."/>
            <person name="Salamov A."/>
            <person name="Bork P."/>
            <person name="Lim W.A."/>
            <person name="Manning G."/>
            <person name="Miller W.T."/>
            <person name="McGinnis W."/>
            <person name="Shapiro H."/>
            <person name="Tjian R."/>
            <person name="Grigoriev I.V."/>
            <person name="Rokhsar D."/>
        </authorList>
    </citation>
    <scope>NUCLEOTIDE SEQUENCE [LARGE SCALE GENOMIC DNA]</scope>
    <source>
        <strain evidence="3">MX1 / ATCC 50154</strain>
    </source>
</reference>
<sequence>MDCTTRYNGSTPVFGFKPIREFELKMQHDTQLRCFKVGLIYFVQTGTMSHGGTRPKRAKIPKADNEAEVEADTDPGPASQVDFSSMVYSQHVPIATVDTDAYGGGQGAGDNSPAVVELRVNSVTPRKFFSHITPKYAQASPNGEHLPDSAKTYVREHWPNFDPENRWQHFITSGRSCTEKPKVEMFCQCLLSRPCNREELAQWVRENGPCFGIRCGAIMRDLAATELPCGDINCSLCMRACFKRVCPHCHEMTSSKQTAQTCARCHQHIQPKRQIKRLNSIKGDDAKSKAKRAAQLQRKIKDLIALGSAMNIPLQITYLGADDSTPRQGKRSFCSDKKQNQALLYRGMELPHPMYTGFEPPSMLNEQLLAHHLMTRGQHDGQGHPMQASQAGQGPDQGAQGQHDQSQLMQPSVSAASQQGAQSVAIGDLASVAAQHAANQVVGEVQTPLPSLPSNMMAGIPASMAPANMGMAGMAVMGADSQAAMAALNMPTKMPAIHVDGEELPILHVLGTNASVGIFNMGISASNNALIPEEQVAVQAFSAGPNDPLLRARFDLLMALQKIHLLCGPHATVRRHQSVTRTGRQQPVLDPLWKTQ</sequence>